<keyword evidence="2 8" id="KW-0732">Signal</keyword>
<evidence type="ECO:0000313" key="10">
    <source>
        <dbReference type="EMBL" id="RDB22820.1"/>
    </source>
</evidence>
<feature type="compositionally biased region" description="Basic residues" evidence="6">
    <location>
        <begin position="298"/>
        <end position="308"/>
    </location>
</feature>
<accession>A0A369JNM2</accession>
<comment type="caution">
    <text evidence="10">The sequence shown here is derived from an EMBL/GenBank/DDBJ whole genome shotgun (WGS) entry which is preliminary data.</text>
</comment>
<feature type="region of interest" description="Disordered" evidence="6">
    <location>
        <begin position="258"/>
        <end position="308"/>
    </location>
</feature>
<name>A0A369JNM2_HYPMA</name>
<dbReference type="SMART" id="SM00271">
    <property type="entry name" value="DnaJ"/>
    <property type="match status" value="1"/>
</dbReference>
<evidence type="ECO:0000256" key="7">
    <source>
        <dbReference type="SAM" id="Phobius"/>
    </source>
</evidence>
<evidence type="ECO:0000256" key="6">
    <source>
        <dbReference type="SAM" id="MobiDB-lite"/>
    </source>
</evidence>
<dbReference type="PANTHER" id="PTHR44653">
    <property type="entry name" value="DNAJ HOMOLOG SUBFAMILY C MEMBER 1"/>
    <property type="match status" value="1"/>
</dbReference>
<comment type="subcellular location">
    <subcellularLocation>
        <location evidence="5">Endomembrane system</location>
        <topology evidence="5">Single-pass membrane protein</topology>
    </subcellularLocation>
</comment>
<organism evidence="10 11">
    <name type="scientific">Hypsizygus marmoreus</name>
    <name type="common">White beech mushroom</name>
    <name type="synonym">Agaricus marmoreus</name>
    <dbReference type="NCBI Taxonomy" id="39966"/>
    <lineage>
        <taxon>Eukaryota</taxon>
        <taxon>Fungi</taxon>
        <taxon>Dikarya</taxon>
        <taxon>Basidiomycota</taxon>
        <taxon>Agaricomycotina</taxon>
        <taxon>Agaricomycetes</taxon>
        <taxon>Agaricomycetidae</taxon>
        <taxon>Agaricales</taxon>
        <taxon>Tricholomatineae</taxon>
        <taxon>Lyophyllaceae</taxon>
        <taxon>Hypsizygus</taxon>
    </lineage>
</organism>
<keyword evidence="3 7" id="KW-1133">Transmembrane helix</keyword>
<gene>
    <name evidence="10" type="ORF">Hypma_010090</name>
</gene>
<feature type="chain" id="PRO_5016911137" evidence="8">
    <location>
        <begin position="20"/>
        <end position="308"/>
    </location>
</feature>
<dbReference type="PANTHER" id="PTHR44653:SF2">
    <property type="entry name" value="DNAJ HOMOLOG SUBFAMILY C MEMBER 1"/>
    <property type="match status" value="1"/>
</dbReference>
<evidence type="ECO:0000256" key="1">
    <source>
        <dbReference type="ARBA" id="ARBA00022692"/>
    </source>
</evidence>
<reference evidence="10" key="1">
    <citation type="submission" date="2018-04" db="EMBL/GenBank/DDBJ databases">
        <title>Whole genome sequencing of Hypsizygus marmoreus.</title>
        <authorList>
            <person name="Choi I.-G."/>
            <person name="Min B."/>
            <person name="Kim J.-G."/>
            <person name="Kim S."/>
            <person name="Oh Y.-L."/>
            <person name="Kong W.-S."/>
            <person name="Park H."/>
            <person name="Jeong J."/>
            <person name="Song E.-S."/>
        </authorList>
    </citation>
    <scope>NUCLEOTIDE SEQUENCE [LARGE SCALE GENOMIC DNA]</scope>
    <source>
        <strain evidence="10">51987-8</strain>
    </source>
</reference>
<evidence type="ECO:0000313" key="11">
    <source>
        <dbReference type="Proteomes" id="UP000076154"/>
    </source>
</evidence>
<dbReference type="PRINTS" id="PR00625">
    <property type="entry name" value="JDOMAIN"/>
</dbReference>
<dbReference type="STRING" id="39966.A0A369JNM2"/>
<evidence type="ECO:0000256" key="8">
    <source>
        <dbReference type="SAM" id="SignalP"/>
    </source>
</evidence>
<sequence length="308" mass="34260">MKLFLFFAFLAVLATTVIAWEKEDHEIFDLVSEVEASEGKGTTFYSWLDVPPTATTSEISKAYRKMSMQLHPDKNRNIKGIHERFARLGVVATILRNKEGRKRYDFFYKNGVPKWRGTGYYYSRFRPGLGSVLVFLTILTSLLQLLVQRLNYKRDLERIERFVGEARSAAWGPKLVPVEGQRKVKVNIAGPDSSNARWIDMVVEGQNVYILDPSGDMHPLDASSAVYPTFSNTWFLALIKSGVQKVIGGSKSQATIANTAEDDDDDEGSSIAGSEKSQENGNGNGSVKAGRAPTVKAGGKRRKGTKKR</sequence>
<dbReference type="Pfam" id="PF00226">
    <property type="entry name" value="DnaJ"/>
    <property type="match status" value="1"/>
</dbReference>
<evidence type="ECO:0000256" key="5">
    <source>
        <dbReference type="ARBA" id="ARBA00037847"/>
    </source>
</evidence>
<dbReference type="PROSITE" id="PS50076">
    <property type="entry name" value="DNAJ_2"/>
    <property type="match status" value="1"/>
</dbReference>
<proteinExistence type="predicted"/>
<dbReference type="InterPro" id="IPR052606">
    <property type="entry name" value="DnaJ_domain_protein"/>
</dbReference>
<dbReference type="SUPFAM" id="SSF46565">
    <property type="entry name" value="Chaperone J-domain"/>
    <property type="match status" value="1"/>
</dbReference>
<keyword evidence="1 7" id="KW-0812">Transmembrane</keyword>
<protein>
    <submittedName>
        <fullName evidence="10">J domain-containing protein C2E1P5.03</fullName>
    </submittedName>
</protein>
<keyword evidence="4 7" id="KW-0472">Membrane</keyword>
<feature type="transmembrane region" description="Helical" evidence="7">
    <location>
        <begin position="128"/>
        <end position="147"/>
    </location>
</feature>
<dbReference type="AlphaFoldDB" id="A0A369JNM2"/>
<dbReference type="Gene3D" id="1.10.287.110">
    <property type="entry name" value="DnaJ domain"/>
    <property type="match status" value="1"/>
</dbReference>
<feature type="signal peptide" evidence="8">
    <location>
        <begin position="1"/>
        <end position="19"/>
    </location>
</feature>
<dbReference type="OrthoDB" id="413400at2759"/>
<dbReference type="InterPro" id="IPR036869">
    <property type="entry name" value="J_dom_sf"/>
</dbReference>
<dbReference type="EMBL" id="LUEZ02000049">
    <property type="protein sequence ID" value="RDB22820.1"/>
    <property type="molecule type" value="Genomic_DNA"/>
</dbReference>
<evidence type="ECO:0000259" key="9">
    <source>
        <dbReference type="PROSITE" id="PS50076"/>
    </source>
</evidence>
<dbReference type="CDD" id="cd06257">
    <property type="entry name" value="DnaJ"/>
    <property type="match status" value="1"/>
</dbReference>
<dbReference type="FunCoup" id="A0A369JNM2">
    <property type="interactions" value="77"/>
</dbReference>
<keyword evidence="11" id="KW-1185">Reference proteome</keyword>
<feature type="domain" description="J" evidence="9">
    <location>
        <begin position="43"/>
        <end position="108"/>
    </location>
</feature>
<dbReference type="GO" id="GO:0012505">
    <property type="term" value="C:endomembrane system"/>
    <property type="evidence" value="ECO:0007669"/>
    <property type="project" value="UniProtKB-SubCell"/>
</dbReference>
<evidence type="ECO:0000256" key="2">
    <source>
        <dbReference type="ARBA" id="ARBA00022729"/>
    </source>
</evidence>
<dbReference type="Proteomes" id="UP000076154">
    <property type="component" value="Unassembled WGS sequence"/>
</dbReference>
<dbReference type="InterPro" id="IPR001623">
    <property type="entry name" value="DnaJ_domain"/>
</dbReference>
<dbReference type="InParanoid" id="A0A369JNM2"/>
<evidence type="ECO:0000256" key="3">
    <source>
        <dbReference type="ARBA" id="ARBA00022989"/>
    </source>
</evidence>
<evidence type="ECO:0000256" key="4">
    <source>
        <dbReference type="ARBA" id="ARBA00023136"/>
    </source>
</evidence>